<keyword evidence="3" id="KW-1185">Reference proteome</keyword>
<protein>
    <recommendedName>
        <fullName evidence="4">Lipoprotein</fullName>
    </recommendedName>
</protein>
<evidence type="ECO:0000256" key="1">
    <source>
        <dbReference type="SAM" id="SignalP"/>
    </source>
</evidence>
<dbReference type="RefSeq" id="WP_379955218.1">
    <property type="nucleotide sequence ID" value="NZ_JAUYVI010000003.1"/>
</dbReference>
<reference evidence="3" key="1">
    <citation type="submission" date="2023-08" db="EMBL/GenBank/DDBJ databases">
        <title>Rhodospirillaceae gen. nov., a novel taxon isolated from the Yangtze River Yuezi River estuary sludge.</title>
        <authorList>
            <person name="Ruan L."/>
        </authorList>
    </citation>
    <scope>NUCLEOTIDE SEQUENCE [LARGE SCALE GENOMIC DNA]</scope>
    <source>
        <strain evidence="3">R-7</strain>
    </source>
</reference>
<feature type="signal peptide" evidence="1">
    <location>
        <begin position="1"/>
        <end position="21"/>
    </location>
</feature>
<dbReference type="PROSITE" id="PS51257">
    <property type="entry name" value="PROKAR_LIPOPROTEIN"/>
    <property type="match status" value="1"/>
</dbReference>
<accession>A0ABU0YJ87</accession>
<sequence length="69" mass="7576">MKTLKIAVGLSLLVVGLSACAENNKGLYASGDYYNSFGRGYYQPYQDGSSFHYHHSYYAKANTVAEVGE</sequence>
<dbReference type="Proteomes" id="UP001230156">
    <property type="component" value="Unassembled WGS sequence"/>
</dbReference>
<evidence type="ECO:0000313" key="3">
    <source>
        <dbReference type="Proteomes" id="UP001230156"/>
    </source>
</evidence>
<organism evidence="2 3">
    <name type="scientific">Dongia sedimenti</name>
    <dbReference type="NCBI Taxonomy" id="3064282"/>
    <lineage>
        <taxon>Bacteria</taxon>
        <taxon>Pseudomonadati</taxon>
        <taxon>Pseudomonadota</taxon>
        <taxon>Alphaproteobacteria</taxon>
        <taxon>Rhodospirillales</taxon>
        <taxon>Dongiaceae</taxon>
        <taxon>Dongia</taxon>
    </lineage>
</organism>
<comment type="caution">
    <text evidence="2">The sequence shown here is derived from an EMBL/GenBank/DDBJ whole genome shotgun (WGS) entry which is preliminary data.</text>
</comment>
<gene>
    <name evidence="2" type="ORF">Q8A70_08910</name>
</gene>
<evidence type="ECO:0008006" key="4">
    <source>
        <dbReference type="Google" id="ProtNLM"/>
    </source>
</evidence>
<feature type="chain" id="PRO_5045330989" description="Lipoprotein" evidence="1">
    <location>
        <begin position="22"/>
        <end position="69"/>
    </location>
</feature>
<name>A0ABU0YJ87_9PROT</name>
<dbReference type="EMBL" id="JAUYVI010000003">
    <property type="protein sequence ID" value="MDQ7247784.1"/>
    <property type="molecule type" value="Genomic_DNA"/>
</dbReference>
<proteinExistence type="predicted"/>
<evidence type="ECO:0000313" key="2">
    <source>
        <dbReference type="EMBL" id="MDQ7247784.1"/>
    </source>
</evidence>
<keyword evidence="1" id="KW-0732">Signal</keyword>